<sequence>MQTTQGIRKYHSRRPLTVDLTIDSIVVNGKKTKYSQRAGRVLRTRYLKKLAYSSSLEQLRKNLEALIEIDCKEAQLPILTFQSIQETLRFVGFENKEMWNTGKVAKKLGISNQTVVNWIRAGRLKGLKLPSGQYRVYADQFRTTDAQDAEFDAFFDEMAERHKDVLPLSDDCLEDL</sequence>
<dbReference type="STRING" id="1121420.SAMN02746098_01409"/>
<accession>A0A1M5VME0</accession>
<proteinExistence type="predicted"/>
<evidence type="ECO:0000259" key="1">
    <source>
        <dbReference type="Pfam" id="PF12728"/>
    </source>
</evidence>
<name>A0A1M5VME0_9FIRM</name>
<keyword evidence="3" id="KW-1185">Reference proteome</keyword>
<dbReference type="OrthoDB" id="2426620at2"/>
<protein>
    <submittedName>
        <fullName evidence="2">DNA binding domain-containing protein, excisionase family</fullName>
    </submittedName>
</protein>
<feature type="domain" description="Helix-turn-helix" evidence="1">
    <location>
        <begin position="103"/>
        <end position="139"/>
    </location>
</feature>
<reference evidence="3" key="1">
    <citation type="submission" date="2016-11" db="EMBL/GenBank/DDBJ databases">
        <authorList>
            <person name="Varghese N."/>
            <person name="Submissions S."/>
        </authorList>
    </citation>
    <scope>NUCLEOTIDE SEQUENCE [LARGE SCALE GENOMIC DNA]</scope>
    <source>
        <strain evidence="3">DSM 15449</strain>
    </source>
</reference>
<dbReference type="Proteomes" id="UP000183954">
    <property type="component" value="Unassembled WGS sequence"/>
</dbReference>
<gene>
    <name evidence="2" type="ORF">SAMN02746098_01409</name>
</gene>
<evidence type="ECO:0000313" key="3">
    <source>
        <dbReference type="Proteomes" id="UP000183954"/>
    </source>
</evidence>
<dbReference type="SUPFAM" id="SSF46955">
    <property type="entry name" value="Putative DNA-binding domain"/>
    <property type="match status" value="1"/>
</dbReference>
<dbReference type="Gene3D" id="1.10.1660.10">
    <property type="match status" value="1"/>
</dbReference>
<evidence type="ECO:0000313" key="2">
    <source>
        <dbReference type="EMBL" id="SHH76409.1"/>
    </source>
</evidence>
<dbReference type="EMBL" id="FQXJ01000004">
    <property type="protein sequence ID" value="SHH76409.1"/>
    <property type="molecule type" value="Genomic_DNA"/>
</dbReference>
<dbReference type="Pfam" id="PF12728">
    <property type="entry name" value="HTH_17"/>
    <property type="match status" value="1"/>
</dbReference>
<dbReference type="AlphaFoldDB" id="A0A1M5VME0"/>
<organism evidence="2 3">
    <name type="scientific">Desulfosporosinus lacus DSM 15449</name>
    <dbReference type="NCBI Taxonomy" id="1121420"/>
    <lineage>
        <taxon>Bacteria</taxon>
        <taxon>Bacillati</taxon>
        <taxon>Bacillota</taxon>
        <taxon>Clostridia</taxon>
        <taxon>Eubacteriales</taxon>
        <taxon>Desulfitobacteriaceae</taxon>
        <taxon>Desulfosporosinus</taxon>
    </lineage>
</organism>
<dbReference type="InterPro" id="IPR009061">
    <property type="entry name" value="DNA-bd_dom_put_sf"/>
</dbReference>
<dbReference type="InterPro" id="IPR041657">
    <property type="entry name" value="HTH_17"/>
</dbReference>
<dbReference type="RefSeq" id="WP_073028834.1">
    <property type="nucleotide sequence ID" value="NZ_FQXJ01000004.1"/>
</dbReference>